<evidence type="ECO:0000313" key="2">
    <source>
        <dbReference type="EMBL" id="KAK5174426.1"/>
    </source>
</evidence>
<feature type="transmembrane region" description="Helical" evidence="1">
    <location>
        <begin position="561"/>
        <end position="587"/>
    </location>
</feature>
<organism evidence="2 3">
    <name type="scientific">Saxophila tyrrhenica</name>
    <dbReference type="NCBI Taxonomy" id="1690608"/>
    <lineage>
        <taxon>Eukaryota</taxon>
        <taxon>Fungi</taxon>
        <taxon>Dikarya</taxon>
        <taxon>Ascomycota</taxon>
        <taxon>Pezizomycotina</taxon>
        <taxon>Dothideomycetes</taxon>
        <taxon>Dothideomycetidae</taxon>
        <taxon>Mycosphaerellales</taxon>
        <taxon>Extremaceae</taxon>
        <taxon>Saxophila</taxon>
    </lineage>
</organism>
<keyword evidence="1" id="KW-1133">Transmembrane helix</keyword>
<comment type="caution">
    <text evidence="2">The sequence shown here is derived from an EMBL/GenBank/DDBJ whole genome shotgun (WGS) entry which is preliminary data.</text>
</comment>
<feature type="transmembrane region" description="Helical" evidence="1">
    <location>
        <begin position="107"/>
        <end position="126"/>
    </location>
</feature>
<evidence type="ECO:0000313" key="3">
    <source>
        <dbReference type="Proteomes" id="UP001337655"/>
    </source>
</evidence>
<keyword evidence="1" id="KW-0812">Transmembrane</keyword>
<keyword evidence="1" id="KW-0472">Membrane</keyword>
<feature type="transmembrane region" description="Helical" evidence="1">
    <location>
        <begin position="62"/>
        <end position="87"/>
    </location>
</feature>
<dbReference type="Proteomes" id="UP001337655">
    <property type="component" value="Unassembled WGS sequence"/>
</dbReference>
<dbReference type="EMBL" id="JAVRRT010000002">
    <property type="protein sequence ID" value="KAK5174426.1"/>
    <property type="molecule type" value="Genomic_DNA"/>
</dbReference>
<proteinExistence type="predicted"/>
<gene>
    <name evidence="2" type="ORF">LTR77_001506</name>
</gene>
<evidence type="ECO:0000256" key="1">
    <source>
        <dbReference type="SAM" id="Phobius"/>
    </source>
</evidence>
<dbReference type="AlphaFoldDB" id="A0AAV9PNG2"/>
<protein>
    <submittedName>
        <fullName evidence="2">Uncharacterized protein</fullName>
    </submittedName>
</protein>
<sequence length="664" mass="72187">MLNTPNRSSEGSDGPKQEVLIHQSTASQDVHGSPENFNGLRLSPRQMRLLEPRTTKRPTVSLVGGCGIDGILFALSAAFFGIGLLVYHFDGMRTARHPTTVPYLLEALRYAPTIFPILFATVVGRATKAFLSWRLERGEKLGFLDLLANCTSVVNSVLAQCTLQSFSIAGFAIAILWAFSPVASQASLRVMSLGSANVTHFAPVTYMSANSSYEFWEADVSKARAVASAIFSASMLAPMSVKRAPVDTWGNVKIPMVERLPDAPVSVTDTRWRDVPTGNTSYAALVGLPMTLPSGDQSAFTIETAYWYLDCASLEKSGLGATILPSRSWQGFAATGTELVSNTSHELVSNTSHVRLSQSWKDDWGCSRRPNQKDVAPRLLVYTAASLAGWTQATCYIGTTEIEAEVTCTDKSCAVSRIRRAQRPHTSSGWTFLDASGCKVWTFFAQNFVQLLTGLASSESHPVPSSGLPSISQGYLLNPSAPATTEETLAHAMWKLDTTVFAERFGQLMNTGWLAQIGFSAMTDVQGEISGWVDPGNRTIRHSVTTAHIKKSVEVVRCHEGWLVVLLLGSGLLMVVSLVPVAVRLFAQGPKFELIVSTLVRDNPYVAAPPGGSALDSARRARLLKDLRVKLGDVMPRREIGHLAVASLDRRVAVEDVWRGRMYD</sequence>
<feature type="transmembrane region" description="Helical" evidence="1">
    <location>
        <begin position="146"/>
        <end position="179"/>
    </location>
</feature>
<accession>A0AAV9PNG2</accession>
<keyword evidence="3" id="KW-1185">Reference proteome</keyword>
<name>A0AAV9PNG2_9PEZI</name>
<reference evidence="2 3" key="1">
    <citation type="submission" date="2023-08" db="EMBL/GenBank/DDBJ databases">
        <title>Black Yeasts Isolated from many extreme environments.</title>
        <authorList>
            <person name="Coleine C."/>
            <person name="Stajich J.E."/>
            <person name="Selbmann L."/>
        </authorList>
    </citation>
    <scope>NUCLEOTIDE SEQUENCE [LARGE SCALE GENOMIC DNA]</scope>
    <source>
        <strain evidence="2 3">CCFEE 5935</strain>
    </source>
</reference>
<dbReference type="GeneID" id="89922854"/>
<dbReference type="RefSeq" id="XP_064663095.1">
    <property type="nucleotide sequence ID" value="XM_064798768.1"/>
</dbReference>